<comment type="similarity">
    <text evidence="1 8">Belongs to the expansin family. Expansin A subfamily.</text>
</comment>
<keyword evidence="6" id="KW-0325">Glycoprotein</keyword>
<comment type="subcellular location">
    <subcellularLocation>
        <location evidence="8">Secreted</location>
        <location evidence="8">Cell wall</location>
    </subcellularLocation>
    <subcellularLocation>
        <location evidence="8">Membrane</location>
        <topology evidence="8">Peripheral membrane protein</topology>
    </subcellularLocation>
</comment>
<feature type="transmembrane region" description="Helical" evidence="9">
    <location>
        <begin position="72"/>
        <end position="92"/>
    </location>
</feature>
<evidence type="ECO:0000256" key="7">
    <source>
        <dbReference type="ARBA" id="ARBA00023316"/>
    </source>
</evidence>
<dbReference type="InterPro" id="IPR007118">
    <property type="entry name" value="Expan_Lol_pI"/>
</dbReference>
<dbReference type="Gene3D" id="2.60.40.760">
    <property type="entry name" value="Expansin, cellulose-binding-like domain"/>
    <property type="match status" value="1"/>
</dbReference>
<dbReference type="Proteomes" id="UP000636709">
    <property type="component" value="Unassembled WGS sequence"/>
</dbReference>
<dbReference type="PRINTS" id="PR01226">
    <property type="entry name" value="EXPANSIN"/>
</dbReference>
<dbReference type="EMBL" id="JACEFO010001669">
    <property type="protein sequence ID" value="KAF8722928.1"/>
    <property type="molecule type" value="Genomic_DNA"/>
</dbReference>
<dbReference type="InterPro" id="IPR007117">
    <property type="entry name" value="Expansin_CBD"/>
</dbReference>
<feature type="domain" description="Expansin-like EG45" evidence="10">
    <location>
        <begin position="110"/>
        <end position="226"/>
    </location>
</feature>
<evidence type="ECO:0000259" key="10">
    <source>
        <dbReference type="PROSITE" id="PS50842"/>
    </source>
</evidence>
<evidence type="ECO:0000259" key="11">
    <source>
        <dbReference type="PROSITE" id="PS50843"/>
    </source>
</evidence>
<dbReference type="AlphaFoldDB" id="A0A835C7Y6"/>
<keyword evidence="9" id="KW-1133">Transmembrane helix</keyword>
<keyword evidence="13" id="KW-1185">Reference proteome</keyword>
<dbReference type="Pfam" id="PF03330">
    <property type="entry name" value="DPBB_1"/>
    <property type="match status" value="1"/>
</dbReference>
<sequence length="321" mass="34298">MHQLHRRSGRCATVAERARAVRPALQASHDLKIPSIDHFSYLRTVILRCRSSLYCSRKQGAATMKTPPSRPLPVFLTVVVVLLAAPAVVAAWSKGTATFYGGGDASGTMGGACGYGNLYATGYGTATTALSQSMFGNGASCGQCFQIACDAQTDSRWCRGWGATVTVTATNLCPPNYALPSNNGGWCNPPRVHFDMAEPAWLQIGVYQGGIIPVLYQRVMCSKQGGVRFTITGFNYYELVLISNVGGSGSVASAWVQGTSTNRVPMSRNWGANWQSLAGIAGQALTFGVTTTGGQTIVFQNVVPPNWVFGMSFMSNLQFTY</sequence>
<dbReference type="PROSITE" id="PS50843">
    <property type="entry name" value="EXPANSIN_CBD"/>
    <property type="match status" value="1"/>
</dbReference>
<gene>
    <name evidence="12" type="ORF">HU200_022066</name>
</gene>
<evidence type="ECO:0000256" key="4">
    <source>
        <dbReference type="ARBA" id="ARBA00022729"/>
    </source>
</evidence>
<dbReference type="GO" id="GO:0005576">
    <property type="term" value="C:extracellular region"/>
    <property type="evidence" value="ECO:0007669"/>
    <property type="project" value="InterPro"/>
</dbReference>
<dbReference type="InterPro" id="IPR007112">
    <property type="entry name" value="Expansin/allergen_DPBB_dom"/>
</dbReference>
<accession>A0A835C7Y6</accession>
<evidence type="ECO:0000256" key="2">
    <source>
        <dbReference type="ARBA" id="ARBA00022512"/>
    </source>
</evidence>
<keyword evidence="5 9" id="KW-0472">Membrane</keyword>
<dbReference type="OrthoDB" id="584829at2759"/>
<dbReference type="GO" id="GO:0016020">
    <property type="term" value="C:membrane"/>
    <property type="evidence" value="ECO:0007669"/>
    <property type="project" value="UniProtKB-SubCell"/>
</dbReference>
<keyword evidence="7 8" id="KW-0961">Cell wall biogenesis/degradation</keyword>
<evidence type="ECO:0000256" key="1">
    <source>
        <dbReference type="ARBA" id="ARBA00005392"/>
    </source>
</evidence>
<dbReference type="CDD" id="cd22274">
    <property type="entry name" value="DPBB_EXPA_N"/>
    <property type="match status" value="1"/>
</dbReference>
<comment type="function">
    <text evidence="8">Causes loosening and extension of plant cell walls by disrupting non-covalent bonding between cellulose microfibrils and matrix glucans. No enzymatic activity has been found.</text>
</comment>
<organism evidence="12 13">
    <name type="scientific">Digitaria exilis</name>
    <dbReference type="NCBI Taxonomy" id="1010633"/>
    <lineage>
        <taxon>Eukaryota</taxon>
        <taxon>Viridiplantae</taxon>
        <taxon>Streptophyta</taxon>
        <taxon>Embryophyta</taxon>
        <taxon>Tracheophyta</taxon>
        <taxon>Spermatophyta</taxon>
        <taxon>Magnoliopsida</taxon>
        <taxon>Liliopsida</taxon>
        <taxon>Poales</taxon>
        <taxon>Poaceae</taxon>
        <taxon>PACMAD clade</taxon>
        <taxon>Panicoideae</taxon>
        <taxon>Panicodae</taxon>
        <taxon>Paniceae</taxon>
        <taxon>Anthephorinae</taxon>
        <taxon>Digitaria</taxon>
    </lineage>
</organism>
<dbReference type="InterPro" id="IPR036908">
    <property type="entry name" value="RlpA-like_sf"/>
</dbReference>
<protein>
    <recommendedName>
        <fullName evidence="8">Expansin</fullName>
    </recommendedName>
</protein>
<dbReference type="SUPFAM" id="SSF49590">
    <property type="entry name" value="PHL pollen allergen"/>
    <property type="match status" value="1"/>
</dbReference>
<comment type="caution">
    <text evidence="12">The sequence shown here is derived from an EMBL/GenBank/DDBJ whole genome shotgun (WGS) entry which is preliminary data.</text>
</comment>
<evidence type="ECO:0000313" key="12">
    <source>
        <dbReference type="EMBL" id="KAF8722928.1"/>
    </source>
</evidence>
<evidence type="ECO:0000256" key="5">
    <source>
        <dbReference type="ARBA" id="ARBA00023136"/>
    </source>
</evidence>
<dbReference type="PANTHER" id="PTHR31867">
    <property type="entry name" value="EXPANSIN-A15"/>
    <property type="match status" value="1"/>
</dbReference>
<evidence type="ECO:0000256" key="3">
    <source>
        <dbReference type="ARBA" id="ARBA00022525"/>
    </source>
</evidence>
<dbReference type="InterPro" id="IPR036749">
    <property type="entry name" value="Expansin_CBD_sf"/>
</dbReference>
<dbReference type="SUPFAM" id="SSF50685">
    <property type="entry name" value="Barwin-like endoglucanases"/>
    <property type="match status" value="1"/>
</dbReference>
<proteinExistence type="inferred from homology"/>
<dbReference type="Pfam" id="PF01357">
    <property type="entry name" value="Expansin_C"/>
    <property type="match status" value="1"/>
</dbReference>
<dbReference type="SMART" id="SM00837">
    <property type="entry name" value="DPBB_1"/>
    <property type="match status" value="1"/>
</dbReference>
<dbReference type="PRINTS" id="PR01225">
    <property type="entry name" value="EXPANSNFAMLY"/>
</dbReference>
<reference evidence="12" key="1">
    <citation type="submission" date="2020-07" db="EMBL/GenBank/DDBJ databases">
        <title>Genome sequence and genetic diversity analysis of an under-domesticated orphan crop, white fonio (Digitaria exilis).</title>
        <authorList>
            <person name="Bennetzen J.L."/>
            <person name="Chen S."/>
            <person name="Ma X."/>
            <person name="Wang X."/>
            <person name="Yssel A.E.J."/>
            <person name="Chaluvadi S.R."/>
            <person name="Johnson M."/>
            <person name="Gangashetty P."/>
            <person name="Hamidou F."/>
            <person name="Sanogo M.D."/>
            <person name="Zwaenepoel A."/>
            <person name="Wallace J."/>
            <person name="Van De Peer Y."/>
            <person name="Van Deynze A."/>
        </authorList>
    </citation>
    <scope>NUCLEOTIDE SEQUENCE</scope>
    <source>
        <tissue evidence="12">Leaves</tissue>
    </source>
</reference>
<dbReference type="PROSITE" id="PS50842">
    <property type="entry name" value="EXPANSIN_EG45"/>
    <property type="match status" value="1"/>
</dbReference>
<evidence type="ECO:0000313" key="13">
    <source>
        <dbReference type="Proteomes" id="UP000636709"/>
    </source>
</evidence>
<keyword evidence="4" id="KW-0732">Signal</keyword>
<evidence type="ECO:0000256" key="9">
    <source>
        <dbReference type="SAM" id="Phobius"/>
    </source>
</evidence>
<dbReference type="GO" id="GO:0009664">
    <property type="term" value="P:plant-type cell wall organization"/>
    <property type="evidence" value="ECO:0007669"/>
    <property type="project" value="InterPro"/>
</dbReference>
<evidence type="ECO:0000256" key="8">
    <source>
        <dbReference type="RuleBase" id="RU365023"/>
    </source>
</evidence>
<name>A0A835C7Y6_9POAL</name>
<dbReference type="InterPro" id="IPR009009">
    <property type="entry name" value="RlpA-like_DPBB"/>
</dbReference>
<evidence type="ECO:0000256" key="6">
    <source>
        <dbReference type="ARBA" id="ARBA00023180"/>
    </source>
</evidence>
<feature type="domain" description="Expansin-like CBD" evidence="11">
    <location>
        <begin position="236"/>
        <end position="315"/>
    </location>
</feature>
<dbReference type="Gene3D" id="2.40.40.10">
    <property type="entry name" value="RlpA-like domain"/>
    <property type="match status" value="1"/>
</dbReference>
<keyword evidence="2 8" id="KW-0134">Cell wall</keyword>
<keyword evidence="3 8" id="KW-0964">Secreted</keyword>
<keyword evidence="9" id="KW-0812">Transmembrane</keyword>
<dbReference type="InterPro" id="IPR002963">
    <property type="entry name" value="Expansin"/>
</dbReference>